<dbReference type="PANTHER" id="PTHR18895">
    <property type="entry name" value="HEMK METHYLTRANSFERASE"/>
    <property type="match status" value="1"/>
</dbReference>
<dbReference type="PROSITE" id="PS00092">
    <property type="entry name" value="N6_MTASE"/>
    <property type="match status" value="1"/>
</dbReference>
<evidence type="ECO:0000256" key="1">
    <source>
        <dbReference type="ARBA" id="ARBA00022603"/>
    </source>
</evidence>
<keyword evidence="1 4" id="KW-0489">Methyltransferase</keyword>
<dbReference type="InterPro" id="IPR002052">
    <property type="entry name" value="DNA_methylase_N6_adenine_CS"/>
</dbReference>
<dbReference type="CDD" id="cd02440">
    <property type="entry name" value="AdoMet_MTases"/>
    <property type="match status" value="1"/>
</dbReference>
<feature type="domain" description="Methyltransferase small" evidence="3">
    <location>
        <begin position="28"/>
        <end position="110"/>
    </location>
</feature>
<dbReference type="PANTHER" id="PTHR18895:SF74">
    <property type="entry name" value="MTRF1L RELEASE FACTOR GLUTAMINE METHYLTRANSFERASE"/>
    <property type="match status" value="1"/>
</dbReference>
<dbReference type="GO" id="GO:0032259">
    <property type="term" value="P:methylation"/>
    <property type="evidence" value="ECO:0007669"/>
    <property type="project" value="UniProtKB-KW"/>
</dbReference>
<keyword evidence="4" id="KW-0808">Transferase</keyword>
<protein>
    <submittedName>
        <fullName evidence="4">Class I SAM-dependent methyltransferase</fullName>
    </submittedName>
</protein>
<sequence length="127" mass="13677">GVEIPALDNRIHPHYGVFSPLRGEYIDLVARTPMPRGSVAFDIGTGTGVLAAVLARRGGKRVIATDMDPRALACARENLQRLGLAQQVEVVEADLFPEGRVSLAVCNPPWLPARPSSPVEHAVYDPD</sequence>
<dbReference type="InterPro" id="IPR050320">
    <property type="entry name" value="N5-glutamine_MTase"/>
</dbReference>
<feature type="non-terminal residue" evidence="4">
    <location>
        <position position="1"/>
    </location>
</feature>
<name>A0A8I1B112_BURCE</name>
<keyword evidence="2" id="KW-0949">S-adenosyl-L-methionine</keyword>
<organism evidence="4 5">
    <name type="scientific">Burkholderia cepacia</name>
    <name type="common">Pseudomonas cepacia</name>
    <dbReference type="NCBI Taxonomy" id="292"/>
    <lineage>
        <taxon>Bacteria</taxon>
        <taxon>Pseudomonadati</taxon>
        <taxon>Pseudomonadota</taxon>
        <taxon>Betaproteobacteria</taxon>
        <taxon>Burkholderiales</taxon>
        <taxon>Burkholderiaceae</taxon>
        <taxon>Burkholderia</taxon>
        <taxon>Burkholderia cepacia complex</taxon>
    </lineage>
</organism>
<dbReference type="GO" id="GO:0003676">
    <property type="term" value="F:nucleic acid binding"/>
    <property type="evidence" value="ECO:0007669"/>
    <property type="project" value="InterPro"/>
</dbReference>
<reference evidence="4" key="1">
    <citation type="submission" date="2020-12" db="EMBL/GenBank/DDBJ databases">
        <title>Burkholderia cepacia complex in Mexico.</title>
        <authorList>
            <person name="Estrada P."/>
        </authorList>
    </citation>
    <scope>NUCLEOTIDE SEQUENCE</scope>
    <source>
        <strain evidence="4">871</strain>
    </source>
</reference>
<evidence type="ECO:0000313" key="5">
    <source>
        <dbReference type="Proteomes" id="UP000645612"/>
    </source>
</evidence>
<dbReference type="Pfam" id="PF05175">
    <property type="entry name" value="MTS"/>
    <property type="match status" value="1"/>
</dbReference>
<feature type="non-terminal residue" evidence="4">
    <location>
        <position position="127"/>
    </location>
</feature>
<gene>
    <name evidence="4" type="ORF">JAO13_41295</name>
</gene>
<dbReference type="GO" id="GO:0036009">
    <property type="term" value="F:protein-glutamine N-methyltransferase activity"/>
    <property type="evidence" value="ECO:0007669"/>
    <property type="project" value="TreeGrafter"/>
</dbReference>
<dbReference type="InterPro" id="IPR007848">
    <property type="entry name" value="Small_mtfrase_dom"/>
</dbReference>
<accession>A0A8I1B112</accession>
<proteinExistence type="predicted"/>
<dbReference type="AlphaFoldDB" id="A0A8I1B112"/>
<evidence type="ECO:0000259" key="3">
    <source>
        <dbReference type="Pfam" id="PF05175"/>
    </source>
</evidence>
<evidence type="ECO:0000313" key="4">
    <source>
        <dbReference type="EMBL" id="MBH9702857.1"/>
    </source>
</evidence>
<dbReference type="InterPro" id="IPR029063">
    <property type="entry name" value="SAM-dependent_MTases_sf"/>
</dbReference>
<comment type="caution">
    <text evidence="4">The sequence shown here is derived from an EMBL/GenBank/DDBJ whole genome shotgun (WGS) entry which is preliminary data.</text>
</comment>
<dbReference type="RefSeq" id="WP_198114999.1">
    <property type="nucleotide sequence ID" value="NZ_JAEDXG010000272.1"/>
</dbReference>
<dbReference type="Gene3D" id="3.40.50.150">
    <property type="entry name" value="Vaccinia Virus protein VP39"/>
    <property type="match status" value="1"/>
</dbReference>
<dbReference type="EMBL" id="JAEDXG010000272">
    <property type="protein sequence ID" value="MBH9702857.1"/>
    <property type="molecule type" value="Genomic_DNA"/>
</dbReference>
<dbReference type="Proteomes" id="UP000645612">
    <property type="component" value="Unassembled WGS sequence"/>
</dbReference>
<dbReference type="SUPFAM" id="SSF53335">
    <property type="entry name" value="S-adenosyl-L-methionine-dependent methyltransferases"/>
    <property type="match status" value="1"/>
</dbReference>
<evidence type="ECO:0000256" key="2">
    <source>
        <dbReference type="ARBA" id="ARBA00022691"/>
    </source>
</evidence>